<comment type="caution">
    <text evidence="2">The sequence shown here is derived from an EMBL/GenBank/DDBJ whole genome shotgun (WGS) entry which is preliminary data.</text>
</comment>
<name>A0A292ZLA0_SPHSA</name>
<feature type="transmembrane region" description="Helical" evidence="1">
    <location>
        <begin position="292"/>
        <end position="314"/>
    </location>
</feature>
<reference evidence="2 3" key="2">
    <citation type="journal article" date="2013" name="Environ. Sci. Technol.">
        <title>The 4-tert-butylphenol-utilizing bacterium Sphingobium fuliginis OMI can degrade bisphenols via phenolic ring hydroxylation and meta-cleavage pathway.</title>
        <authorList>
            <person name="Ogata Y."/>
            <person name="Goda S."/>
            <person name="Toyama T."/>
            <person name="Sei K."/>
            <person name="Ike M."/>
        </authorList>
    </citation>
    <scope>NUCLEOTIDE SEQUENCE [LARGE SCALE GENOMIC DNA]</scope>
    <source>
        <strain evidence="2 3">OMI</strain>
    </source>
</reference>
<feature type="transmembrane region" description="Helical" evidence="1">
    <location>
        <begin position="267"/>
        <end position="285"/>
    </location>
</feature>
<reference evidence="2 3" key="1">
    <citation type="journal article" date="2013" name="Biodegradation">
        <title>Occurrence of 4-tert-butylphenol (4-t-BP) biodegradation in an aquatic sample caused by the presence of Spirodela polyrrhiza and isolation of a 4-t-BP-utilizing bacterium.</title>
        <authorList>
            <person name="Ogata Y."/>
            <person name="Toyama T."/>
            <person name="Yu N."/>
            <person name="Wang X."/>
            <person name="Sei K."/>
            <person name="Ike M."/>
        </authorList>
    </citation>
    <scope>NUCLEOTIDE SEQUENCE [LARGE SCALE GENOMIC DNA]</scope>
    <source>
        <strain evidence="2 3">OMI</strain>
    </source>
</reference>
<feature type="transmembrane region" description="Helical" evidence="1">
    <location>
        <begin position="69"/>
        <end position="90"/>
    </location>
</feature>
<keyword evidence="1" id="KW-1133">Transmembrane helix</keyword>
<feature type="transmembrane region" description="Helical" evidence="1">
    <location>
        <begin position="365"/>
        <end position="390"/>
    </location>
</feature>
<feature type="transmembrane region" description="Helical" evidence="1">
    <location>
        <begin position="44"/>
        <end position="62"/>
    </location>
</feature>
<accession>A0A292ZLA0</accession>
<dbReference type="Proteomes" id="UP000221538">
    <property type="component" value="Unassembled WGS sequence"/>
</dbReference>
<proteinExistence type="predicted"/>
<feature type="transmembrane region" description="Helical" evidence="1">
    <location>
        <begin position="334"/>
        <end position="353"/>
    </location>
</feature>
<dbReference type="EMBL" id="BEWI01000032">
    <property type="protein sequence ID" value="GAY23649.1"/>
    <property type="molecule type" value="Genomic_DNA"/>
</dbReference>
<sequence>MQGAGDMLRAVVPVAAMALLAATVLFNPFLAWVNSHVAPMSGSIVSVMQGGIVISALLLGLFQPVALAARWWTLAALLVMAVLLTSAIRAQFNPKILGDVLLIPAFILLGTALRADLFRRSVLVMQACILLVGMWELARPDQYGAFFNVVDYYVNTRGYDADAFWAGGSLFLSSERPGGRLLLNGFGFHRGSSLFLEPVSLGNWAVVVTIFTAACWRELSRWGRAFMVASTFALLVICDGRLAMTVILLFCLYLPLCRYLPDRWSAIYLPVMLGLLWLGDAFGLLMPNGDNFAGRLGIGLHALGTMDAAALLGVSPEFARLDDAGWADFIQSQSVLIALGLWLALSLTGFGRAPGDRMAKHGTMLFLILCLPISNSLLSIKTAALMWALYGFCFARGRRAADSTPPA</sequence>
<organism evidence="2 3">
    <name type="scientific">Sphingobium fuliginis (strain ATCC 27551)</name>
    <dbReference type="NCBI Taxonomy" id="336203"/>
    <lineage>
        <taxon>Bacteria</taxon>
        <taxon>Pseudomonadati</taxon>
        <taxon>Pseudomonadota</taxon>
        <taxon>Alphaproteobacteria</taxon>
        <taxon>Sphingomonadales</taxon>
        <taxon>Sphingomonadaceae</taxon>
        <taxon>Sphingobium</taxon>
    </lineage>
</organism>
<evidence type="ECO:0000313" key="2">
    <source>
        <dbReference type="EMBL" id="GAY23649.1"/>
    </source>
</evidence>
<gene>
    <name evidence="2" type="ORF">SFOMI_4227</name>
</gene>
<feature type="transmembrane region" description="Helical" evidence="1">
    <location>
        <begin position="12"/>
        <end position="32"/>
    </location>
</feature>
<feature type="transmembrane region" description="Helical" evidence="1">
    <location>
        <begin position="96"/>
        <end position="115"/>
    </location>
</feature>
<dbReference type="AlphaFoldDB" id="A0A292ZLA0"/>
<feature type="transmembrane region" description="Helical" evidence="1">
    <location>
        <begin position="231"/>
        <end position="255"/>
    </location>
</feature>
<evidence type="ECO:0000313" key="3">
    <source>
        <dbReference type="Proteomes" id="UP000221538"/>
    </source>
</evidence>
<keyword evidence="1" id="KW-0472">Membrane</keyword>
<evidence type="ECO:0000256" key="1">
    <source>
        <dbReference type="SAM" id="Phobius"/>
    </source>
</evidence>
<keyword evidence="1" id="KW-0812">Transmembrane</keyword>
<protein>
    <submittedName>
        <fullName evidence="2">Xanthan biosynthesis exopolysaccharide polymerase GumE</fullName>
    </submittedName>
</protein>